<keyword evidence="2" id="KW-0732">Signal</keyword>
<dbReference type="InterPro" id="IPR013783">
    <property type="entry name" value="Ig-like_fold"/>
</dbReference>
<dbReference type="InterPro" id="IPR028994">
    <property type="entry name" value="Integrin_alpha_N"/>
</dbReference>
<dbReference type="InterPro" id="IPR009091">
    <property type="entry name" value="RCC1/BLIP-II"/>
</dbReference>
<dbReference type="InterPro" id="IPR001330">
    <property type="entry name" value="Prenyltrans"/>
</dbReference>
<dbReference type="SUPFAM" id="SSF48239">
    <property type="entry name" value="Terpenoid cyclases/Protein prenyltransferases"/>
    <property type="match status" value="1"/>
</dbReference>
<comment type="caution">
    <text evidence="6">The sequence shown here is derived from an EMBL/GenBank/DDBJ whole genome shotgun (WGS) entry which is preliminary data.</text>
</comment>
<evidence type="ECO:0000259" key="5">
    <source>
        <dbReference type="Pfam" id="PF25390"/>
    </source>
</evidence>
<dbReference type="Proteomes" id="UP000229434">
    <property type="component" value="Unassembled WGS sequence"/>
</dbReference>
<dbReference type="PANTHER" id="PTHR45982:SF1">
    <property type="entry name" value="REGULATOR OF CHROMOSOME CONDENSATION"/>
    <property type="match status" value="1"/>
</dbReference>
<evidence type="ECO:0000256" key="2">
    <source>
        <dbReference type="ARBA" id="ARBA00022729"/>
    </source>
</evidence>
<dbReference type="GO" id="GO:0003824">
    <property type="term" value="F:catalytic activity"/>
    <property type="evidence" value="ECO:0007669"/>
    <property type="project" value="InterPro"/>
</dbReference>
<dbReference type="InterPro" id="IPR051553">
    <property type="entry name" value="Ran_GTPase-activating"/>
</dbReference>
<dbReference type="Gene3D" id="2.60.40.10">
    <property type="entry name" value="Immunoglobulins"/>
    <property type="match status" value="2"/>
</dbReference>
<evidence type="ECO:0000256" key="1">
    <source>
        <dbReference type="ARBA" id="ARBA00022658"/>
    </source>
</evidence>
<dbReference type="InterPro" id="IPR000408">
    <property type="entry name" value="Reg_chr_condens"/>
</dbReference>
<dbReference type="Gene3D" id="2.60.40.1120">
    <property type="entry name" value="Carboxypeptidase-like, regulatory domain"/>
    <property type="match status" value="5"/>
</dbReference>
<feature type="domain" description="RCC1-like" evidence="5">
    <location>
        <begin position="1760"/>
        <end position="2035"/>
    </location>
</feature>
<dbReference type="SUPFAM" id="SSF69318">
    <property type="entry name" value="Integrin alpha N-terminal domain"/>
    <property type="match status" value="1"/>
</dbReference>
<protein>
    <recommendedName>
        <fullName evidence="8">CARDB domain-containing protein</fullName>
    </recommendedName>
</protein>
<dbReference type="Pfam" id="PF13715">
    <property type="entry name" value="CarbopepD_reg_2"/>
    <property type="match status" value="2"/>
</dbReference>
<gene>
    <name evidence="6" type="ORF">BHC49_13820</name>
</gene>
<dbReference type="Pfam" id="PF25390">
    <property type="entry name" value="WD40_RLD"/>
    <property type="match status" value="1"/>
</dbReference>
<dbReference type="InterPro" id="IPR008930">
    <property type="entry name" value="Terpenoid_cyclase/PrenylTrfase"/>
</dbReference>
<dbReference type="PROSITE" id="PS00626">
    <property type="entry name" value="RCC1_2"/>
    <property type="match status" value="1"/>
</dbReference>
<reference evidence="6 7" key="1">
    <citation type="journal article" date="2017" name="MBio">
        <title>Type VI secretion-mediated competition in the bee gut microbiome.</title>
        <authorList>
            <person name="Steele M.I."/>
            <person name="Kwong W.K."/>
            <person name="Powell J.E."/>
            <person name="Whiteley M."/>
            <person name="Moran N.A."/>
        </authorList>
    </citation>
    <scope>NUCLEOTIDE SEQUENCE [LARGE SCALE GENOMIC DNA]</scope>
    <source>
        <strain evidence="6 7">Nev3CBA3</strain>
    </source>
</reference>
<dbReference type="InterPro" id="IPR013517">
    <property type="entry name" value="FG-GAP"/>
</dbReference>
<dbReference type="Pfam" id="PF13517">
    <property type="entry name" value="FG-GAP_3"/>
    <property type="match status" value="2"/>
</dbReference>
<sequence length="2109" mass="230020">MNYMPKKNNILLDEINFKETVAWLKQQQNNDGSYASENDIASPVQSTSETLNAFYTINLNNDSSQESALIYLNTSHDDNTETLSRRIIANAQYGVDNSDLVLQLKSYQNQNGGFGFSAGFDSFVLDTAWALKALVKAGLIKSKEVNNAITWLSFQQQTNGSWSNDLGQNDVYSSAIAMNALWECQNVYNINNILKQGVDWLLGQRNIDGVWAFTDHTALVLLAVLPALEDLNEIKQAIDYLVSTQNNEKNWDEDVYVTALVLHALNNIGLMVDTETPLLQGKVIDAESRQPLAGVNISFQGQFTSTDNSGEFILPLKNTGNSQISFSLSSYTEVVKNIIISELKSFQLGTVQLKRKSNSSIIKGFITDQQTGTAIDGLNITLSDGQIITTNNGYYHALVEPGTITLTIIAHNYRTISADIVVNDGETVDFSPALILKQNSVPNKSTISGRILDDQSMLPIMGAIIEQDDGIQQTTGKDGVFKFTDLTKNSYTYIIKSKGYDKKDIQISITGSGEFNLGDILLHKEAAVTGSIIQGIISDAQTGKPLYGAKISITGANNKTIYSNAEGNYKFDGLKAGEIDINVSIDGYEEASTHSTIDNCSEYILSVGLHANVESGSDNPGNTGNNEKTAIKGIVVDAATGLPLSEVVIAATVKNITTVKVTDNTGEFLFEDIDDEIVSLTFTRKNYRYTAFEISIFQQHINDLGQIRLPEINNLNDEKLADLVIDFVDPKYINTDQQNLEVSGTLRVTISNTGKADVPPGISLIAFKDNNRNGMFDAGIDTILGQIVTNQSLKINQTDIFTIPVSGKLDFKDAPIYVLVDSENRIEEINKQNNISSTALAAKLKPEIGQLEPVLEWTTGELNVASGVLVIPTRDTNDDGVIDNTDTPSIIFLSHKGAAYNYDGTLHIIDGRDKSELLKLYRPNNQIIAGRGGIAAADIDNDGQVEVLIPTTNGQLMAINTLNGEVKWTSRIPNSPYYGRIWGGGPSIADLNGDGKVEILFGRHVLNADDGSVLWSGRGSFHGGKTGLQSFAADINLDGYLELIVGASAYDYQGNLLWQNNTVGDGFTAVGQFKKDDYPQIVVSAVGRLFMLDHEGKIIWGPVRLPGGGNGGSPVIADVDGDGIPEIGVAGAYFYTVFKADGSILWSRPNQDSSSAETGSSVFDFDGDGRAEVLYADEQNLFIFDGETGQQLYKLPHGSDTGGEYPVIADVDNDGHAELIVVGDGDRKNTGLQIYKGKNNSWVRTRNIWNQYDYYINNINDDLTIPAHQGNSWNLHNTFRLNRPLDLDPTVVADLTASYIRIDNKFECADSTITVRIGNGGGYPAPSGVFVAFYNGDPKDNGILLGVEKTTRILNSNDYEDVTLQLPCLKDINILYIVADDNGKGEYTIEEANRNNNVATLELANLSYGVLKISTEKNSYTPQTDIVFQSVVSNIGYYNSIFKLQLSILDFNGKLVAELPIVSLGEISTSTTIIHEDIWNTDLYIAGEYKVYGKLLDIHNNIVAEDSCIFAILANTDESSLASMSITTDRPEYISNDVVELTTIYRNLSINTPVFGAYLEINVKSPDLIDVFSHKEVIGDIPANGSFNHFNISQFLHEAQLGEYTVGVTLFNSEDKKLANATTSYLVNQDPKCVLDGIRGSLTLNKRKLSKWQALRRTDSVSNNGEVNVENLKIIRVIVNEESQSETNLLEVNLDLKVDQKQEWLNIPVNTKILAAGNYTALLIAVFNGESKLLDSKNFEVNENSVGLGISETTLITTGAALHEGFVYIWGFRGSAQQGNGIVDVESETPPAKVETLKNIISLTGGAYHLLALDEQGDVYGWGRSNNGETGCEPTRKKYVATPARVLSNIIQIAAGEYSSMALDNNGQVWTWGQNINGQLGNPDINHHSQTPIAVNLNGEKARLIGAAYEGGFAVTEEGHVWAWGDNEASGLGIQGSNYGKQSIVEVPTQVPNLSTYAEHIIYISGGNGWGEALLDNGDVIGWGLHAALGQGVTKTKVSSPEPIHIMSNVKQLFARYAGSVALTNDGEIYTWGQTRCSAFPMIYGAEVTLRNNTNGSIISIGGGKEHIFYRTENGNLYGVGYNDIYKLDQSKSTGRAIDWPGKQIILNP</sequence>
<evidence type="ECO:0008006" key="8">
    <source>
        <dbReference type="Google" id="ProtNLM"/>
    </source>
</evidence>
<dbReference type="PANTHER" id="PTHR45982">
    <property type="entry name" value="REGULATOR OF CHROMOSOME CONDENSATION"/>
    <property type="match status" value="1"/>
</dbReference>
<dbReference type="Gene3D" id="1.50.10.20">
    <property type="match status" value="1"/>
</dbReference>
<dbReference type="SUPFAM" id="SSF50985">
    <property type="entry name" value="RCC1/BLIP-II"/>
    <property type="match status" value="1"/>
</dbReference>
<evidence type="ECO:0000256" key="3">
    <source>
        <dbReference type="ARBA" id="ARBA00022737"/>
    </source>
</evidence>
<dbReference type="InterPro" id="IPR058923">
    <property type="entry name" value="RCC1-like_dom"/>
</dbReference>
<organism evidence="6 7">
    <name type="scientific">Snodgrassella alvi</name>
    <dbReference type="NCBI Taxonomy" id="1196083"/>
    <lineage>
        <taxon>Bacteria</taxon>
        <taxon>Pseudomonadati</taxon>
        <taxon>Pseudomonadota</taxon>
        <taxon>Betaproteobacteria</taxon>
        <taxon>Neisseriales</taxon>
        <taxon>Neisseriaceae</taxon>
        <taxon>Snodgrassella</taxon>
    </lineage>
</organism>
<dbReference type="Gene3D" id="2.130.10.30">
    <property type="entry name" value="Regulator of chromosome condensation 1/beta-lactamase-inhibitor protein II"/>
    <property type="match status" value="2"/>
</dbReference>
<dbReference type="Pfam" id="PF00432">
    <property type="entry name" value="Prenyltrans"/>
    <property type="match status" value="1"/>
</dbReference>
<keyword evidence="3" id="KW-0677">Repeat</keyword>
<accession>A0A2N9XTG0</accession>
<proteinExistence type="predicted"/>
<dbReference type="SUPFAM" id="SSF49464">
    <property type="entry name" value="Carboxypeptidase regulatory domain-like"/>
    <property type="match status" value="5"/>
</dbReference>
<keyword evidence="1" id="KW-0344">Guanine-nucleotide releasing factor</keyword>
<dbReference type="InterPro" id="IPR008969">
    <property type="entry name" value="CarboxyPept-like_regulatory"/>
</dbReference>
<dbReference type="EMBL" id="MEIS01000128">
    <property type="protein sequence ID" value="PIT52523.1"/>
    <property type="molecule type" value="Genomic_DNA"/>
</dbReference>
<name>A0A2N9XTG0_9NEIS</name>
<evidence type="ECO:0000313" key="7">
    <source>
        <dbReference type="Proteomes" id="UP000229434"/>
    </source>
</evidence>
<evidence type="ECO:0000259" key="4">
    <source>
        <dbReference type="Pfam" id="PF00432"/>
    </source>
</evidence>
<dbReference type="PROSITE" id="PS50012">
    <property type="entry name" value="RCC1_3"/>
    <property type="match status" value="4"/>
</dbReference>
<dbReference type="CDD" id="cd00688">
    <property type="entry name" value="ISOPREN_C2_like"/>
    <property type="match status" value="1"/>
</dbReference>
<feature type="domain" description="Prenyltransferase alpha-alpha toroid" evidence="4">
    <location>
        <begin position="96"/>
        <end position="214"/>
    </location>
</feature>
<dbReference type="Gene3D" id="2.130.10.130">
    <property type="entry name" value="Integrin alpha, N-terminal"/>
    <property type="match status" value="2"/>
</dbReference>
<evidence type="ECO:0000313" key="6">
    <source>
        <dbReference type="EMBL" id="PIT52523.1"/>
    </source>
</evidence>
<dbReference type="RefSeq" id="WP_100138603.1">
    <property type="nucleotide sequence ID" value="NZ_MEIS01000128.1"/>
</dbReference>